<organism evidence="3 4">
    <name type="scientific">Roseateles asaccharophilus</name>
    <dbReference type="NCBI Taxonomy" id="582607"/>
    <lineage>
        <taxon>Bacteria</taxon>
        <taxon>Pseudomonadati</taxon>
        <taxon>Pseudomonadota</taxon>
        <taxon>Betaproteobacteria</taxon>
        <taxon>Burkholderiales</taxon>
        <taxon>Sphaerotilaceae</taxon>
        <taxon>Roseateles</taxon>
    </lineage>
</organism>
<evidence type="ECO:0000313" key="4">
    <source>
        <dbReference type="Proteomes" id="UP000295357"/>
    </source>
</evidence>
<dbReference type="RefSeq" id="WP_133604170.1">
    <property type="nucleotide sequence ID" value="NZ_JAUFPJ010000007.1"/>
</dbReference>
<dbReference type="Pfam" id="PF13566">
    <property type="entry name" value="DUF4130"/>
    <property type="match status" value="1"/>
</dbReference>
<comment type="caution">
    <text evidence="3">The sequence shown here is derived from an EMBL/GenBank/DDBJ whole genome shotgun (WGS) entry which is preliminary data.</text>
</comment>
<dbReference type="EMBL" id="SNXE01000006">
    <property type="protein sequence ID" value="TDP07888.1"/>
    <property type="molecule type" value="Genomic_DNA"/>
</dbReference>
<protein>
    <submittedName>
        <fullName evidence="3">DNA polymerase</fullName>
    </submittedName>
</protein>
<evidence type="ECO:0000256" key="1">
    <source>
        <dbReference type="SAM" id="MobiDB-lite"/>
    </source>
</evidence>
<evidence type="ECO:0000313" key="3">
    <source>
        <dbReference type="EMBL" id="TDP07888.1"/>
    </source>
</evidence>
<feature type="region of interest" description="Disordered" evidence="1">
    <location>
        <begin position="273"/>
        <end position="293"/>
    </location>
</feature>
<dbReference type="AlphaFoldDB" id="A0A4V3CJ27"/>
<dbReference type="OrthoDB" id="5290748at2"/>
<reference evidence="3 4" key="1">
    <citation type="submission" date="2019-03" db="EMBL/GenBank/DDBJ databases">
        <title>Genomic Encyclopedia of Type Strains, Phase IV (KMG-IV): sequencing the most valuable type-strain genomes for metagenomic binning, comparative biology and taxonomic classification.</title>
        <authorList>
            <person name="Goeker M."/>
        </authorList>
    </citation>
    <scope>NUCLEOTIDE SEQUENCE [LARGE SCALE GENOMIC DNA]</scope>
    <source>
        <strain evidence="3 4">DSM 25082</strain>
    </source>
</reference>
<dbReference type="Proteomes" id="UP000295357">
    <property type="component" value="Unassembled WGS sequence"/>
</dbReference>
<proteinExistence type="predicted"/>
<gene>
    <name evidence="3" type="ORF">DFR39_106152</name>
</gene>
<evidence type="ECO:0000259" key="2">
    <source>
        <dbReference type="Pfam" id="PF13566"/>
    </source>
</evidence>
<dbReference type="NCBIfam" id="TIGR03915">
    <property type="entry name" value="SAM_7_link_chp"/>
    <property type="match status" value="1"/>
</dbReference>
<feature type="domain" description="DUF4130" evidence="2">
    <location>
        <begin position="86"/>
        <end position="250"/>
    </location>
</feature>
<name>A0A4V3CJ27_9BURK</name>
<dbReference type="InterPro" id="IPR023875">
    <property type="entry name" value="DNA_repair_put"/>
</dbReference>
<sequence length="293" mass="33212">MPQTIHLDGPTDIAGFKHAARRLLVQGVPPEALVWSCEDEGTLWGADSELDASAAAEAPQPPASLVRVPPAFVALCERVLLHREPRRFALMYRLLWRLTHEPRLRGDPLDPDWRLAEGMARAVDRDIHKMRAFVRFTPVWEGEQGGEPGGEPRHIAWFEPQHHIVEANADFFRRRFAQMRWAILTPERCVEWDGQALQFRPGARREEAPAPDAGAALWLTYYQHIFNPARLKLAQMRKEMPQRYWHNLPEARLITPLSQAAAARSQGMVAAEPTLPRPYKPMQRGLGEGQAAG</sequence>
<accession>A0A4V3CJ27</accession>
<dbReference type="InterPro" id="IPR025404">
    <property type="entry name" value="DUF4130"/>
</dbReference>
<keyword evidence="4" id="KW-1185">Reference proteome</keyword>